<keyword evidence="13" id="KW-1185">Reference proteome</keyword>
<evidence type="ECO:0000256" key="9">
    <source>
        <dbReference type="HAMAP-Rule" id="MF_01808"/>
    </source>
</evidence>
<evidence type="ECO:0000256" key="8">
    <source>
        <dbReference type="ARBA" id="ARBA00023306"/>
    </source>
</evidence>
<dbReference type="GO" id="GO:0051301">
    <property type="term" value="P:cell division"/>
    <property type="evidence" value="ECO:0007669"/>
    <property type="project" value="UniProtKB-KW"/>
</dbReference>
<dbReference type="GO" id="GO:0009037">
    <property type="term" value="F:tyrosine-based site-specific recombinase activity"/>
    <property type="evidence" value="ECO:0007669"/>
    <property type="project" value="UniProtKB-UniRule"/>
</dbReference>
<dbReference type="InterPro" id="IPR002104">
    <property type="entry name" value="Integrase_catalytic"/>
</dbReference>
<reference evidence="12 13" key="1">
    <citation type="submission" date="2020-08" db="EMBL/GenBank/DDBJ databases">
        <title>Genome sequencing of Purple Non-Sulfur Bacteria from various extreme environments.</title>
        <authorList>
            <person name="Mayer M."/>
        </authorList>
    </citation>
    <scope>NUCLEOTIDE SEQUENCE [LARGE SCALE GENOMIC DNA]</scope>
    <source>
        <strain evidence="12 13">2761</strain>
    </source>
</reference>
<comment type="subunit">
    <text evidence="9">Forms a cyclic heterotetrameric complex composed of two molecules of XerC and two molecules of XerD.</text>
</comment>
<comment type="subcellular location">
    <subcellularLocation>
        <location evidence="1 9">Cytoplasm</location>
    </subcellularLocation>
</comment>
<dbReference type="PANTHER" id="PTHR30349:SF81">
    <property type="entry name" value="TYROSINE RECOMBINASE XERC"/>
    <property type="match status" value="1"/>
</dbReference>
<feature type="active site" description="O-(3'-phospho-DNA)-tyrosine intermediate" evidence="9">
    <location>
        <position position="320"/>
    </location>
</feature>
<comment type="function">
    <text evidence="9">Site-specific tyrosine recombinase, which acts by catalyzing the cutting and rejoining of the recombining DNA molecules. The XerC-XerD complex is essential to convert dimers of the bacterial chromosome into monomers to permit their segregation at cell division. It also contributes to the segregational stability of plasmids.</text>
</comment>
<feature type="active site" evidence="9">
    <location>
        <position position="285"/>
    </location>
</feature>
<dbReference type="InterPro" id="IPR010998">
    <property type="entry name" value="Integrase_recombinase_N"/>
</dbReference>
<evidence type="ECO:0000259" key="11">
    <source>
        <dbReference type="PROSITE" id="PS51900"/>
    </source>
</evidence>
<protein>
    <recommendedName>
        <fullName evidence="9">Tyrosine recombinase XerC</fullName>
    </recommendedName>
</protein>
<dbReference type="RefSeq" id="WP_228273606.1">
    <property type="nucleotide sequence ID" value="NZ_JACIGE010000001.1"/>
</dbReference>
<keyword evidence="3 9" id="KW-0132">Cell division</keyword>
<evidence type="ECO:0000256" key="4">
    <source>
        <dbReference type="ARBA" id="ARBA00022829"/>
    </source>
</evidence>
<keyword evidence="4 9" id="KW-0159">Chromosome partition</keyword>
<accession>A0A840G2A7</accession>
<dbReference type="Gene3D" id="1.10.150.130">
    <property type="match status" value="1"/>
</dbReference>
<dbReference type="Gene3D" id="1.10.443.10">
    <property type="entry name" value="Intergrase catalytic core"/>
    <property type="match status" value="1"/>
</dbReference>
<dbReference type="EMBL" id="JACIGE010000001">
    <property type="protein sequence ID" value="MBB4246085.1"/>
    <property type="molecule type" value="Genomic_DNA"/>
</dbReference>
<dbReference type="GO" id="GO:0006313">
    <property type="term" value="P:DNA transposition"/>
    <property type="evidence" value="ECO:0007669"/>
    <property type="project" value="UniProtKB-UniRule"/>
</dbReference>
<dbReference type="Pfam" id="PF00589">
    <property type="entry name" value="Phage_integrase"/>
    <property type="match status" value="1"/>
</dbReference>
<dbReference type="SUPFAM" id="SSF56349">
    <property type="entry name" value="DNA breaking-rejoining enzymes"/>
    <property type="match status" value="2"/>
</dbReference>
<gene>
    <name evidence="9" type="primary">xerC</name>
    <name evidence="12" type="ORF">GGD90_000434</name>
</gene>
<dbReference type="GO" id="GO:0003677">
    <property type="term" value="F:DNA binding"/>
    <property type="evidence" value="ECO:0007669"/>
    <property type="project" value="UniProtKB-UniRule"/>
</dbReference>
<dbReference type="Proteomes" id="UP000587070">
    <property type="component" value="Unassembled WGS sequence"/>
</dbReference>
<proteinExistence type="inferred from homology"/>
<dbReference type="HAMAP" id="MF_01808">
    <property type="entry name" value="Recomb_XerC_XerD"/>
    <property type="match status" value="1"/>
</dbReference>
<evidence type="ECO:0000256" key="5">
    <source>
        <dbReference type="ARBA" id="ARBA00022908"/>
    </source>
</evidence>
<feature type="domain" description="Core-binding (CB)" evidence="11">
    <location>
        <begin position="1"/>
        <end position="84"/>
    </location>
</feature>
<dbReference type="GO" id="GO:0007059">
    <property type="term" value="P:chromosome segregation"/>
    <property type="evidence" value="ECO:0007669"/>
    <property type="project" value="UniProtKB-UniRule"/>
</dbReference>
<feature type="active site" evidence="9">
    <location>
        <position position="288"/>
    </location>
</feature>
<feature type="active site" evidence="9">
    <location>
        <position position="311"/>
    </location>
</feature>
<keyword evidence="8 9" id="KW-0131">Cell cycle</keyword>
<dbReference type="InterPro" id="IPR004107">
    <property type="entry name" value="Integrase_SAM-like_N"/>
</dbReference>
<evidence type="ECO:0000256" key="6">
    <source>
        <dbReference type="ARBA" id="ARBA00023125"/>
    </source>
</evidence>
<name>A0A840G2A7_RHOTE</name>
<dbReference type="InterPro" id="IPR050090">
    <property type="entry name" value="Tyrosine_recombinase_XerCD"/>
</dbReference>
<dbReference type="InterPro" id="IPR011010">
    <property type="entry name" value="DNA_brk_join_enz"/>
</dbReference>
<keyword evidence="2 9" id="KW-0963">Cytoplasm</keyword>
<evidence type="ECO:0000256" key="2">
    <source>
        <dbReference type="ARBA" id="ARBA00022490"/>
    </source>
</evidence>
<dbReference type="PROSITE" id="PS51898">
    <property type="entry name" value="TYR_RECOMBINASE"/>
    <property type="match status" value="1"/>
</dbReference>
<evidence type="ECO:0000313" key="12">
    <source>
        <dbReference type="EMBL" id="MBB4246085.1"/>
    </source>
</evidence>
<comment type="similarity">
    <text evidence="9">Belongs to the 'phage' integrase family. XerC subfamily.</text>
</comment>
<dbReference type="InterPro" id="IPR023009">
    <property type="entry name" value="Tyrosine_recombinase_XerC/XerD"/>
</dbReference>
<dbReference type="AlphaFoldDB" id="A0A840G2A7"/>
<feature type="domain" description="Tyr recombinase" evidence="10">
    <location>
        <begin position="105"/>
        <end position="333"/>
    </location>
</feature>
<evidence type="ECO:0000259" key="10">
    <source>
        <dbReference type="PROSITE" id="PS51898"/>
    </source>
</evidence>
<comment type="caution">
    <text evidence="12">The sequence shown here is derived from an EMBL/GenBank/DDBJ whole genome shotgun (WGS) entry which is preliminary data.</text>
</comment>
<evidence type="ECO:0000256" key="7">
    <source>
        <dbReference type="ARBA" id="ARBA00023172"/>
    </source>
</evidence>
<dbReference type="InterPro" id="IPR013762">
    <property type="entry name" value="Integrase-like_cat_sf"/>
</dbReference>
<keyword evidence="6 9" id="KW-0238">DNA-binding</keyword>
<dbReference type="InterPro" id="IPR044068">
    <property type="entry name" value="CB"/>
</dbReference>
<organism evidence="12 13">
    <name type="scientific">Rhodocyclus tenuis</name>
    <name type="common">Rhodospirillum tenue</name>
    <dbReference type="NCBI Taxonomy" id="1066"/>
    <lineage>
        <taxon>Bacteria</taxon>
        <taxon>Pseudomonadati</taxon>
        <taxon>Pseudomonadota</taxon>
        <taxon>Betaproteobacteria</taxon>
        <taxon>Rhodocyclales</taxon>
        <taxon>Rhodocyclaceae</taxon>
        <taxon>Rhodocyclus</taxon>
    </lineage>
</organism>
<dbReference type="GO" id="GO:0005737">
    <property type="term" value="C:cytoplasm"/>
    <property type="evidence" value="ECO:0007669"/>
    <property type="project" value="UniProtKB-SubCell"/>
</dbReference>
<evidence type="ECO:0000256" key="3">
    <source>
        <dbReference type="ARBA" id="ARBA00022618"/>
    </source>
</evidence>
<keyword evidence="5 9" id="KW-0229">DNA integration</keyword>
<dbReference type="PROSITE" id="PS51900">
    <property type="entry name" value="CB"/>
    <property type="match status" value="1"/>
</dbReference>
<dbReference type="PANTHER" id="PTHR30349">
    <property type="entry name" value="PHAGE INTEGRASE-RELATED"/>
    <property type="match status" value="1"/>
</dbReference>
<sequence length="342" mass="36745">MDARSSVALWLDELAQQRRQSPHTVAAYRRDLEKLLELAGELPLGTLTTAQIRRFVGQLHAGGLGGRSLARALSSWRGYFRWLGRHGQAATNPVEGVRAPRSPRALPKVLSPDEATRLLEMGRSASTPLSGGASSAAAAGVAADAGRGFVGEAGRNALTDLAADAPDAAASDLVALRDQAMFELFYSSGLRLSELTALDLACLSDIAAGEVRVLGKRGKTRLVPVGREARLAIAAWAARRHELAGDAETALFVGVRGARISVRIVEQQLARRAQARGLAQHVHPHMLRHSFASHVLQSSGDLRAVQEMLGHASIASTQVYTHLDFQHLAKVYDQAHPRARRK</sequence>
<evidence type="ECO:0000256" key="1">
    <source>
        <dbReference type="ARBA" id="ARBA00004496"/>
    </source>
</evidence>
<dbReference type="Pfam" id="PF02899">
    <property type="entry name" value="Phage_int_SAM_1"/>
    <property type="match status" value="1"/>
</dbReference>
<feature type="active site" evidence="9">
    <location>
        <position position="216"/>
    </location>
</feature>
<evidence type="ECO:0000313" key="13">
    <source>
        <dbReference type="Proteomes" id="UP000587070"/>
    </source>
</evidence>
<keyword evidence="7 9" id="KW-0233">DNA recombination</keyword>
<feature type="active site" evidence="9">
    <location>
        <position position="191"/>
    </location>
</feature>